<name>A0ACB8VL32_9TELE</name>
<evidence type="ECO:0000313" key="2">
    <source>
        <dbReference type="Proteomes" id="UP000831701"/>
    </source>
</evidence>
<keyword evidence="2" id="KW-1185">Reference proteome</keyword>
<accession>A0ACB8VL32</accession>
<comment type="caution">
    <text evidence="1">The sequence shown here is derived from an EMBL/GenBank/DDBJ whole genome shotgun (WGS) entry which is preliminary data.</text>
</comment>
<sequence length="6387" mass="688181">MPSEAQSQEPRDRGPAPPVTRAGRSAQLAKAAATSPAAERRPRGRPRKDGSSGRSAPPPPPPPPTPPPPKSRKKGRSRGRAQVEDEESTDAMERKPPQKTEVKEKTTGRRRSTSRRKSNANPDPDPDPDPEPDLKPDPEPELKPDLKPDPEPEPELKPDLKPDPETSQDRLSPEPELDPDPPHPDPIVPESGPGPAPNAEEEDRTSPAPVALLPSSPGKEPRESPRSPSPSPDQNQVHSLTSSPRPAPDPVEQDQLSPSYSPAPMEVDYSSVVVPMETEVGGASPMEQSPTLSPCSSPPGSPCPRLEDEDSLSPLFQRCLSEDSGSSPTPSLGHTKKRLKQCAFCYRGDDPPLGQGRLVVFGPTPGYIPLHILNRRASSDRDNDCHAHCYRGDQAPATCCSPEQSVPSLLSLNVSPDFSEEESSSEFVEQFGPIGLPHDIDVQSLFDPTARRSVLCKAHLQCAAWSEGVCRACEGQSLLYVDKAIDSGSTQVVSSQCVLCSGAGDDVSSLLMCCCCGNCYHGSCLDPPLAPSPLCRVGWQCPQCRVCQSCRLRGDDDVLLVCERCDKAYHTHCLSPPLDHTLSAGWSCKNCRVCRHCSVRSSGQWANHPFLCESCDPALPCPLCDLAPDLYTPQAFVTCISCYRCVHTECIVQAGEGRAGSEDYICSTCRPQEEELIPHTPIPHSPTPTSPLSPTQAPNISISQPSVPSDREAPIVSFTAHVPVQLICSKPPQSPTKTICTPLQQSLMSSHPELTELQHSPKSSQPESTELQHSSTPSQPKPTEVHHSPAPSHPEPTELQHSPVPSHPEPTEVPHSPAPSQPEPTEFQHSPAPSHPEPTEFQHSPAPSHPEPTVFQHSPAPSLPEPTEIQCFPSPSHQEQTDLQQNPAPPHLDPAEIQCSSAPSQPELTELQYSPAPSNQEQTDLHLSSSLSHLDSTESSSIVLRHLTLNPQSSSIVLRHLTLNPQSSSIVLRHLTLNPQSSSIVLRHLPLNPHSSSIVLRHLPLNPHSSRIVLPHLSLNPQSFQHSPAPSPPEPTELQNSPAPSLPEPTELQHSPAPSHPEPTELQHSPAPSHPEPTELQHSPAPSHPELTELQHSPAPSHPELTELQHSPAPSHPEFTELQHSPAPSHQEQTDLQQSPAPSSPESTELQQNPAPSPQEQTELQHSPTPSHPKPIELQHIPAPSHSEPAELETRPSHLDTAELQQSPTQYHLGSTELLQSPLPSNPCATDLQETPVSLNPDPAEHGESSNSPDHSLAELPQSPTQSHSDPTECPAGPAELQQSSTHETSNHAQHSPCCVRYTCSSPTQNSTEDQHTTTESELSPTQGSPISCGQAHSPHSPQPAEAQQSPPLHSLLQDSITQTQLDRPCSLAKIIITQPQHNPLQTHHSATPHSPAQAGTSNTQSPTQHAESTLDQENFGSSSLAQLQSGPQWDISTLDQDCSPVCFRPTQITRRHSSKKPISAPCSPSPAPLRVPQCSWSQPASPVQTHSSQSIRPSKLSLLPLQLATQSRVKYECTQTSTTELESLEHSPVQLSPNFDGQTLENSPASLSPTSKLSTTHPDSHSTDGKLPNQLGLVQSSVLGPDHSAPLHGSTMPTPESLVHISTSVEHSSLICLEMEDIPPLASHIHQSPSYHSPSHCRESNEGKASPIHIQNSSASASPNHVSQMPASPAISIQTCASLMRVETSHVHVSPRAAETSPSTQPASPVTVSGSYSVVPTDPLVLPVRTPAQPADPTEVLAKFIQPITPCQDDAMEVDPSQSETIRSHPNSTLGSPVHNSPCNPSPVHTEANSEMNSMVAQERTSPSLCSSAELTQTLTSPSLTHPGQSSPSYVQTTFSPLQTYSVETSPLPTSSIFSPPHCRPTHTSPASISASHSLSYSDQTGSCSASITEVGIIHSPPRSSPAGQASPDHIQSTPSCAHSGPVQKQTPSLASTTYSSPAHATVACVSPPHSPTQASETYRSPTGSPHCSLASNSGTSSGLTVAQSSSTLATSGFDVDMTASSTIQSSVFPIVVQLDSGPVKSTDSIRQLIPTLASSLPEDSSAISANQVSLSQVSQSPASPLCIPDNSAAENQQSSALGSPSYQRAATPVDSISTQASPSHASPAYSSLTQDNTVLLSTSLTSETPTSPSPSVPPQSIDAQVNHSLEVGSMLGGGSPGPGSVCPVLATPGKSESGSSHHRTSPRQPATDPESPQRHTQTEGVSEATGVLDVSMAEEQDKMKKKTGEEREVDREAPQEEEEELLQTTRPEEKTEGVTQHQEEEDSSLTRPSAGVQLGSVLSEEHQPPPHAAAASPLFPQPDPPSPQPVSAHSALLPLQPSPSSSHPASPLTSPQFDPPSPPRAGSLKVCASSSPLRTALLPSCSPRTSPLCPPLEDHPEEEEPINQREIGKEAEGELVDKTLLCLDNDSPSQSQFVPVTAATEPTKDEYQSHPEPSDREEGPSEKPEPMAAAHEVVQQQPMSEKQDAEEVTGRMEEEKEGAELDDQSDVEEEPVSPVLELDPSLDMEVMELMTSSSPPPSLLHLSSPSQPPFSRRGKGRTLRPPPCSSRPSDDLSIRLRQSPFSTEASPETSPTRISITPPPLSPLSPPLRSSPSARESPPLSKAPPTTVLPLTPKIGMGKPAISKRKFSPGRARIKQGRGSGFPGRRRARGGGVGGGRGGRGRSRLKTQDSLTVSPGSVHVEPFQPKEEEENSMHNTVVMFSTSDHFTLRQPIDEHLCVCVCVCRDMCVVCGSFGQGAEGRLLACSQCGQCYHPYCVNVKITRVILTKGWRCLECTVCEACGEASDPGRLLLCDDCDISYHTYCLDPPLHTVPKGAWKCKWCVWCVQCGSASPGLHCDWQSNYSRCGPCGSLICCPLCQRQYAQDDLILQCQQCDRWVHAVCQGLTTEEEVEVAADDGFDCSLCRTNSRGSHSNHTDTSWRSDSFESPYMAQIISRIKEPDTQDIHSGWGVSDNESGLSHLQSLVEPLTSPRRYRRSKPKLKLRIINQNSVSVLQTPPDPDPPTEQDHGRGDLECEMKSDSSPERDHAHDDDVTKRPEVTDGNKKRKRKPYRPGIGGFMVRQRGGKAGPNRIKLCRKDSTETLLGRDEDVSMETVAPADQTMEKVKKRYRKKKTKLEEAFPSYLQEAFFGRDLLDRSRQVDRRPGPETRGVSQSGVATGDMKGTPRGLHGSSPSGPLIGTMATNSIKKQGTLSMSEEALMDLSDVLNTDPHILATGHTGQFQVERSPSPFGKTLQNNAPPPPLPADFWSLLSLFNICPSLSVPLSAGLDISSMADDPSLTGSGGRGQRAVSEEPLDAILSPELDKMVTDGAILSKLYKIPELEGKDVEEVFTAVLSPNRSNNQPEQNQHTHTAASKTNTQPTAAAVFHRLPLMNGLMGAAPHFPNTPMVPGCAQAPAGFRLPPPECTAPAPLLGPAPGLASASQVSGGDGEQDVMSTAQRSMLKWEKEEILGEMATVAPVLYCNTNFPQLKEQYPEAAFIVAGDFNHSNLKTVLPKFHQHVSCQTRGDKTLDHVYTNIVGAYTATPLPHLGQSDHLSLFLMPKYSPLINRVKPSVRTIKVWPAGVDSLLQDRFRDTDWSQFASQATRGSHTNIDSSYSHSVLEYIITTIDSVTTERQITTYPNQKPWMNKEVQILVRLLLKARKAPVTVPLDPRPMYGSNSITKFADDITVIGLISDNDESHYRAEVEHLATWCADNNLLLNTSKTKELIVDFRKVKRETHDPIHINGMAVEHWSTRVKQIAKLWRKASSQDRAPFVQKARDNRAAQRINKVQLSNDPLKRHQPSEPQAPPLPGPYDPVSMETEGMFKDPLRPKESEQEQEWKFRQQMRQKSKQQAKIEATQKLEQVKNEQLLQQRQQQLLTGQRLSERLSPETGSRSPMTPTQQPVAGGNTSPLHPLASREGQSRQNLLLQGAHSSGLADDVFLRPQAPPPSGFSSLPHSPHPSSPLHQTPSSPQMFSPPSSRPSSPWDPYSKVAGTPRPTSSQAGGPPAPQQQRRNSLSASPAHDAFGSPAPSPDSKTSDIPRALGPQPGNSQRLSPPNNRLQQSRAGMMSPPSGSAPDHLARHGRSAESYQRNPHNSSNIRVAAPELYGRAGELVQGGLFKAPMPPQHQPQLEAFNTSGGGRRDLARPTDLGFALPQSQDPAFPSSPLSGLGSPHRSPYAQTPGTPRPDYSQQITDPFTQQSSLTSRPSPDPYTNPQTPGTPRPHSDPSYLSTPPVLRLDQYNQQAANRRPSPSHPNLDPYSSNPGTPRPSVTERFPRSPGSQRSTDPYAQPICTPRPSSDPYAQQPSTPRPQKTPEPFSQPPVESFTPQPAGSASSPLAPGLSGEMVTFTSTHHQLQQSPGRQHQQQQPDSFPRTPSSQTPKHSGISEESSFSGLVAQTSGHDAFEQDHMTPGPSQMDKTTTSEMAALAVASLDGPMSMLPQLGDSEEKLKQRQRLRQLILRQQQQKSALRQEKGLHEAASGPSAPPAALPGSTPGSVTPRHWSQEDAATVPPTDAFGRPPPPYPGTVRPGGPGGALAPRFPGGFPGEQQQRGFTPSEAPFPRQNLPRDMVVRGPVLRFSAPPGASVGLQDSFLHPPQGSVPGSGLGVVEVPAQMRRPMPGDFTGIRPLSAPSAPPHMMPGVPQPFLPRSLPLQQHSIMGQPYIELRHRAPENRLRLPFTLPEAQMLQPRDPQPPPVRPGQGARMPEMPLGQHMTMEQLNQHQQHLGHSAALTHSGESTLPVADGIEEHLEGEDSAVKDLEDVEVKDLVDLNLNLDPEDGKEDLDLGPNDLHLDDFLLSGKFDLIAYADPELNLEDKKDMFNEELDLGEPVEEKEGGEKRDRASVTKKTDGNACLIGQVKQEVQDGVKMEARDGPSATQHPAPQPGVVTIRVFTISRPPGLPRAETAGQPGSSTQLIKVGTIAHLSIFSQQSVFQQEQRPFGPSPSPSALFTPHPQGLPVSPHPLSLQPSQPRLLLNTQTQPPHPGTSTQTQSQAIFPQIQIQVQVQDQDGNKHRPLLLEEQPLLLQDLLDQERQEQQQQKQMQALIRQRSAPESLLPNMADFDSISDPIMKAKMVALKGINKVMTQGNLGLNPMVMNRYDDLRPLKLFHVEFQQAPVAPVAPAAPMAPVAPGQEGTPQPPHLVGQDGKMNPQLVRPNPPSFGPGFVNESQRRQYEEWLGETQQLLQMQQRLLEDQIASHRKTKKALSAKQRTAKKAGRVFAEEDVAQLRHITEQQAVVQKQLEQIRKQQKDHAELIEDYRTKQQQKALQQQQQQQQQQPAAPPMMPAGASPIPQTLLSQPIVSMQPRPGGSTPAHLPNAASGWTTGGGAPGVVGQRMPLPMPPALPNAPQAPSHTQNPPGMVPGLAAPTAGFTAGPRGPAGGPNGTAGEGAPRQVKFDDNNPFSEGFQERERRERLREQQERQRVQLMQEVERHRALQQRLDLEQQGLLGAPMGPGAGAPAGALSGARVGQTPGGPAGSAPAAGGDSLSQMPFFSSELPQDFLQSPPAPRPPPQHQTGATFPQTPGLHQGFTGGPLHPGAHPAPGLLPGATAERGRPLSEHGPPGNVALSNFQARPRLPAPTGPSAQGLVRPAGIGVAVMTPSHPGGQAHRFGHDSSSSSPSTPLPPSFPCSSSGAPTSLIQLYSDIIPDDKPKKKRSRKRDGDDATGGGGARTPLSSYSDDITAPPTPAVSDTSCSTPTRGNMDQSDLSFSLSSSLSGLAPSSELERQLSVISAAQQRGPLSRLEVKEEFEEGGACGGGVVKMEEGGGEVFSSPSPLYGGSKDGDGGKELLRHLLKDKTSPATTPSPTNQAPPPARRQMSNESVRSEEEDRPSSHGNMVMMDSPGPDLLDPSGRKKTQRCKRAARPEKDRAPPKNKRRKREEEEKMLHSSTSSSDPLATHLSQLSVLPLMEPVLGVDLSLFPPYGSSSLGRDSQLTGSFGNACLDGVTDYYSQLIYKQNNLSNPPTPPASLPPTPPPVARQKLVNGFATTEELSRKDITEQDVKGMKQKGEGLMALNHTPKTVDVPASLPTPPHNNQEELRVQDSTGRDSPDGFVPSSSPESVADMEVSRYPDLSFIKLEPPSPCPSPTFPIMPCAWGKGTAVKQEVKLEPNHQGRHSCSNTDLVTIAITLNPVAAQNVAGVMAAVAELLRVPVPIDYQLSRPAGPERSSLSLLAGVRVPLTQVGQTVLQILHIHVHASSTGSRQQRASTGNTGARMNYIQHGGPAAPARPQCCSYCKVLLGNGVHIVKELKQEGPSSPGSRLLFCSPNCSTLYTSDLQSRTAGNKAADSECPIPSRVQHQYTSNMSSIAVHSLLHTPSSPPPTSSSPPLSFPSASTITMETRPRMDSLKVKVKLKPRPRAVPGGEDSLSSRQAKRLKSCRWRRWSFSITLSRLAC</sequence>
<evidence type="ECO:0000313" key="1">
    <source>
        <dbReference type="EMBL" id="KAI3355597.1"/>
    </source>
</evidence>
<protein>
    <submittedName>
        <fullName evidence="1">Uncharacterized protein</fullName>
    </submittedName>
</protein>
<organism evidence="1 2">
    <name type="scientific">Scortum barcoo</name>
    <name type="common">barcoo grunter</name>
    <dbReference type="NCBI Taxonomy" id="214431"/>
    <lineage>
        <taxon>Eukaryota</taxon>
        <taxon>Metazoa</taxon>
        <taxon>Chordata</taxon>
        <taxon>Craniata</taxon>
        <taxon>Vertebrata</taxon>
        <taxon>Euteleostomi</taxon>
        <taxon>Actinopterygii</taxon>
        <taxon>Neopterygii</taxon>
        <taxon>Teleostei</taxon>
        <taxon>Neoteleostei</taxon>
        <taxon>Acanthomorphata</taxon>
        <taxon>Eupercaria</taxon>
        <taxon>Centrarchiformes</taxon>
        <taxon>Terapontoidei</taxon>
        <taxon>Terapontidae</taxon>
        <taxon>Scortum</taxon>
    </lineage>
</organism>
<dbReference type="EMBL" id="CM041551">
    <property type="protein sequence ID" value="KAI3355597.1"/>
    <property type="molecule type" value="Genomic_DNA"/>
</dbReference>
<reference evidence="1" key="1">
    <citation type="submission" date="2022-04" db="EMBL/GenBank/DDBJ databases">
        <title>Jade perch genome.</title>
        <authorList>
            <person name="Chao B."/>
        </authorList>
    </citation>
    <scope>NUCLEOTIDE SEQUENCE</scope>
    <source>
        <strain evidence="1">CB-2022</strain>
    </source>
</reference>
<gene>
    <name evidence="1" type="ORF">L3Q82_018425</name>
</gene>
<proteinExistence type="predicted"/>
<dbReference type="Proteomes" id="UP000831701">
    <property type="component" value="Chromosome 21"/>
</dbReference>